<dbReference type="Proteomes" id="UP001174694">
    <property type="component" value="Unassembled WGS sequence"/>
</dbReference>
<dbReference type="HAMAP" id="MF_00634">
    <property type="entry name" value="UPF0235"/>
    <property type="match status" value="1"/>
</dbReference>
<accession>A0AA38RHF6</accession>
<gene>
    <name evidence="2" type="ORF">NKR23_g4762</name>
</gene>
<proteinExistence type="inferred from homology"/>
<organism evidence="2 3">
    <name type="scientific">Pleurostoma richardsiae</name>
    <dbReference type="NCBI Taxonomy" id="41990"/>
    <lineage>
        <taxon>Eukaryota</taxon>
        <taxon>Fungi</taxon>
        <taxon>Dikarya</taxon>
        <taxon>Ascomycota</taxon>
        <taxon>Pezizomycotina</taxon>
        <taxon>Sordariomycetes</taxon>
        <taxon>Sordariomycetidae</taxon>
        <taxon>Calosphaeriales</taxon>
        <taxon>Pleurostomataceae</taxon>
        <taxon>Pleurostoma</taxon>
    </lineage>
</organism>
<dbReference type="NCBIfam" id="TIGR00251">
    <property type="entry name" value="DUF167 family protein"/>
    <property type="match status" value="1"/>
</dbReference>
<evidence type="ECO:0000313" key="3">
    <source>
        <dbReference type="Proteomes" id="UP001174694"/>
    </source>
</evidence>
<dbReference type="Gene3D" id="3.30.1200.10">
    <property type="entry name" value="YggU-like"/>
    <property type="match status" value="1"/>
</dbReference>
<evidence type="ECO:0000313" key="2">
    <source>
        <dbReference type="EMBL" id="KAJ9148707.1"/>
    </source>
</evidence>
<dbReference type="InterPro" id="IPR036591">
    <property type="entry name" value="YggU-like_sf"/>
</dbReference>
<protein>
    <submittedName>
        <fullName evidence="2">Uncharacterized protein</fullName>
    </submittedName>
</protein>
<keyword evidence="3" id="KW-1185">Reference proteome</keyword>
<reference evidence="2" key="1">
    <citation type="submission" date="2022-07" db="EMBL/GenBank/DDBJ databases">
        <title>Fungi with potential for degradation of polypropylene.</title>
        <authorList>
            <person name="Gostincar C."/>
        </authorList>
    </citation>
    <scope>NUCLEOTIDE SEQUENCE</scope>
    <source>
        <strain evidence="2">EXF-13308</strain>
    </source>
</reference>
<dbReference type="GO" id="GO:0005737">
    <property type="term" value="C:cytoplasm"/>
    <property type="evidence" value="ECO:0007669"/>
    <property type="project" value="TreeGrafter"/>
</dbReference>
<name>A0AA38RHF6_9PEZI</name>
<dbReference type="AlphaFoldDB" id="A0AA38RHF6"/>
<comment type="similarity">
    <text evidence="1">Belongs to the UPF0235 family.</text>
</comment>
<sequence length="137" mass="14572">MAAHKVVKYMAASKKSSATAALLVHCQVKPGTNKAREGISSVTDDVVEICVAAHAREGEANKAVLKLLGAVLGVPKSDLRITHGVRSREKTISVEGKLVREFGPDSAARVRRILEFAVDGSTGQFGASREWSEAPPH</sequence>
<comment type="caution">
    <text evidence="2">The sequence shown here is derived from an EMBL/GenBank/DDBJ whole genome shotgun (WGS) entry which is preliminary data.</text>
</comment>
<dbReference type="InterPro" id="IPR003746">
    <property type="entry name" value="DUF167"/>
</dbReference>
<dbReference type="SUPFAM" id="SSF69786">
    <property type="entry name" value="YggU-like"/>
    <property type="match status" value="1"/>
</dbReference>
<dbReference type="Pfam" id="PF02594">
    <property type="entry name" value="DUF167"/>
    <property type="match status" value="1"/>
</dbReference>
<dbReference type="PANTHER" id="PTHR13420:SF7">
    <property type="entry name" value="UPF0235 PROTEIN C15ORF40"/>
    <property type="match status" value="1"/>
</dbReference>
<dbReference type="SMART" id="SM01152">
    <property type="entry name" value="DUF167"/>
    <property type="match status" value="1"/>
</dbReference>
<dbReference type="EMBL" id="JANBVO010000012">
    <property type="protein sequence ID" value="KAJ9148707.1"/>
    <property type="molecule type" value="Genomic_DNA"/>
</dbReference>
<dbReference type="PANTHER" id="PTHR13420">
    <property type="entry name" value="UPF0235 PROTEIN C15ORF40"/>
    <property type="match status" value="1"/>
</dbReference>
<evidence type="ECO:0000256" key="1">
    <source>
        <dbReference type="ARBA" id="ARBA00010364"/>
    </source>
</evidence>